<accession>A0A2C9U4E8</accession>
<dbReference type="OMA" id="HEYEYSV"/>
<dbReference type="Gramene" id="Manes.18G140500.1.v8.1">
    <property type="protein sequence ID" value="Manes.18G140500.1.v8.1.CDS.1"/>
    <property type="gene ID" value="Manes.18G140500.v8.1"/>
</dbReference>
<name>A0A2C9U4E8_MANES</name>
<dbReference type="EMBL" id="CM004404">
    <property type="protein sequence ID" value="OAY24173.1"/>
    <property type="molecule type" value="Genomic_DNA"/>
</dbReference>
<comment type="caution">
    <text evidence="2">The sequence shown here is derived from an EMBL/GenBank/DDBJ whole genome shotgun (WGS) entry which is preliminary data.</text>
</comment>
<evidence type="ECO:0000313" key="3">
    <source>
        <dbReference type="Proteomes" id="UP000091857"/>
    </source>
</evidence>
<dbReference type="AlphaFoldDB" id="A0A2C9U4E8"/>
<dbReference type="STRING" id="3983.A0A2C9U4E8"/>
<organism evidence="2 3">
    <name type="scientific">Manihot esculenta</name>
    <name type="common">Cassava</name>
    <name type="synonym">Jatropha manihot</name>
    <dbReference type="NCBI Taxonomy" id="3983"/>
    <lineage>
        <taxon>Eukaryota</taxon>
        <taxon>Viridiplantae</taxon>
        <taxon>Streptophyta</taxon>
        <taxon>Embryophyta</taxon>
        <taxon>Tracheophyta</taxon>
        <taxon>Spermatophyta</taxon>
        <taxon>Magnoliopsida</taxon>
        <taxon>eudicotyledons</taxon>
        <taxon>Gunneridae</taxon>
        <taxon>Pentapetalae</taxon>
        <taxon>rosids</taxon>
        <taxon>fabids</taxon>
        <taxon>Malpighiales</taxon>
        <taxon>Euphorbiaceae</taxon>
        <taxon>Crotonoideae</taxon>
        <taxon>Manihoteae</taxon>
        <taxon>Manihot</taxon>
    </lineage>
</organism>
<dbReference type="Proteomes" id="UP000091857">
    <property type="component" value="Chromosome 18"/>
</dbReference>
<sequence length="217" mass="23628">MLTSSPNLPHKSLKIKLPLDDGNNNNNNNLFSKHLTTSQSSMALEDDHGGSSAAVPFTWESRPGTPKIKFRENPLPPLTPPPSYFYTTAKTPTKKSYSLSNPFNTIFSKRSARRTSFPLSPASSSSSSSSQFSSPRCSSKPYFFASSSPVTVLRSRVRHEISSPRRSFDSIMMGEEEEHDGGLPVSSMCFGIGRGGNAGRSRGGCYASVIKVLLRDV</sequence>
<reference evidence="3" key="1">
    <citation type="journal article" date="2016" name="Nat. Biotechnol.">
        <title>Sequencing wild and cultivated cassava and related species reveals extensive interspecific hybridization and genetic diversity.</title>
        <authorList>
            <person name="Bredeson J.V."/>
            <person name="Lyons J.B."/>
            <person name="Prochnik S.E."/>
            <person name="Wu G.A."/>
            <person name="Ha C.M."/>
            <person name="Edsinger-Gonzales E."/>
            <person name="Grimwood J."/>
            <person name="Schmutz J."/>
            <person name="Rabbi I.Y."/>
            <person name="Egesi C."/>
            <person name="Nauluvula P."/>
            <person name="Lebot V."/>
            <person name="Ndunguru J."/>
            <person name="Mkamilo G."/>
            <person name="Bart R.S."/>
            <person name="Setter T.L."/>
            <person name="Gleadow R.M."/>
            <person name="Kulakow P."/>
            <person name="Ferguson M.E."/>
            <person name="Rounsley S."/>
            <person name="Rokhsar D.S."/>
        </authorList>
    </citation>
    <scope>NUCLEOTIDE SEQUENCE [LARGE SCALE GENOMIC DNA]</scope>
    <source>
        <strain evidence="3">cv. AM560-2</strain>
    </source>
</reference>
<evidence type="ECO:0000313" key="2">
    <source>
        <dbReference type="EMBL" id="OAY24173.1"/>
    </source>
</evidence>
<proteinExistence type="predicted"/>
<gene>
    <name evidence="2" type="ORF">MANES_18G140500v8</name>
</gene>
<evidence type="ECO:0000256" key="1">
    <source>
        <dbReference type="SAM" id="MobiDB-lite"/>
    </source>
</evidence>
<protein>
    <submittedName>
        <fullName evidence="2">Uncharacterized protein</fullName>
    </submittedName>
</protein>
<keyword evidence="3" id="KW-1185">Reference proteome</keyword>
<dbReference type="PANTHER" id="PTHR33257">
    <property type="entry name" value="OS05G0165500 PROTEIN"/>
    <property type="match status" value="1"/>
</dbReference>
<dbReference type="PANTHER" id="PTHR33257:SF46">
    <property type="entry name" value="OVATE FAMILY PROTEIN"/>
    <property type="match status" value="1"/>
</dbReference>
<feature type="region of interest" description="Disordered" evidence="1">
    <location>
        <begin position="1"/>
        <end position="32"/>
    </location>
</feature>